<dbReference type="EMBL" id="REGN01013771">
    <property type="protein sequence ID" value="RMZ93485.1"/>
    <property type="molecule type" value="Genomic_DNA"/>
</dbReference>
<dbReference type="AlphaFoldDB" id="A0A3M7P341"/>
<reference evidence="1 2" key="1">
    <citation type="journal article" date="2018" name="Sci. Rep.">
        <title>Genomic signatures of local adaptation to the degree of environmental predictability in rotifers.</title>
        <authorList>
            <person name="Franch-Gras L."/>
            <person name="Hahn C."/>
            <person name="Garcia-Roger E.M."/>
            <person name="Carmona M.J."/>
            <person name="Serra M."/>
            <person name="Gomez A."/>
        </authorList>
    </citation>
    <scope>NUCLEOTIDE SEQUENCE [LARGE SCALE GENOMIC DNA]</scope>
    <source>
        <strain evidence="1">HYR1</strain>
    </source>
</reference>
<protein>
    <submittedName>
        <fullName evidence="1">Uncharacterized protein</fullName>
    </submittedName>
</protein>
<organism evidence="1 2">
    <name type="scientific">Brachionus plicatilis</name>
    <name type="common">Marine rotifer</name>
    <name type="synonym">Brachionus muelleri</name>
    <dbReference type="NCBI Taxonomy" id="10195"/>
    <lineage>
        <taxon>Eukaryota</taxon>
        <taxon>Metazoa</taxon>
        <taxon>Spiralia</taxon>
        <taxon>Gnathifera</taxon>
        <taxon>Rotifera</taxon>
        <taxon>Eurotatoria</taxon>
        <taxon>Monogononta</taxon>
        <taxon>Pseudotrocha</taxon>
        <taxon>Ploima</taxon>
        <taxon>Brachionidae</taxon>
        <taxon>Brachionus</taxon>
    </lineage>
</organism>
<dbReference type="Proteomes" id="UP000276133">
    <property type="component" value="Unassembled WGS sequence"/>
</dbReference>
<keyword evidence="2" id="KW-1185">Reference proteome</keyword>
<sequence>MSKVFVLVNVINRKIRFFFDQKKSRLEPNFIARITDIYDKFNLRCINSIQHPVETICIKCNKNR</sequence>
<evidence type="ECO:0000313" key="1">
    <source>
        <dbReference type="EMBL" id="RMZ93485.1"/>
    </source>
</evidence>
<accession>A0A3M7P341</accession>
<proteinExistence type="predicted"/>
<comment type="caution">
    <text evidence="1">The sequence shown here is derived from an EMBL/GenBank/DDBJ whole genome shotgun (WGS) entry which is preliminary data.</text>
</comment>
<name>A0A3M7P341_BRAPC</name>
<evidence type="ECO:0000313" key="2">
    <source>
        <dbReference type="Proteomes" id="UP000276133"/>
    </source>
</evidence>
<gene>
    <name evidence="1" type="ORF">BpHYR1_053379</name>
</gene>